<dbReference type="UniPathway" id="UPA00193"/>
<dbReference type="SUPFAM" id="SSF51730">
    <property type="entry name" value="FAD-linked oxidoreductase"/>
    <property type="match status" value="1"/>
</dbReference>
<dbReference type="EC" id="1.5.1.54" evidence="12"/>
<keyword evidence="8" id="KW-0520">NAD</keyword>
<keyword evidence="4" id="KW-0028">Amino-acid biosynthesis</keyword>
<evidence type="ECO:0000256" key="11">
    <source>
        <dbReference type="ARBA" id="ARBA00048628"/>
    </source>
</evidence>
<dbReference type="CDD" id="cd00537">
    <property type="entry name" value="MTHFR"/>
    <property type="match status" value="1"/>
</dbReference>
<comment type="pathway">
    <text evidence="10">Amino-acid biosynthesis; L-methionine biosynthesis via de novo pathway.</text>
</comment>
<keyword evidence="5 12" id="KW-0285">Flavoprotein</keyword>
<dbReference type="NCBIfam" id="TIGR00676">
    <property type="entry name" value="fadh2"/>
    <property type="match status" value="1"/>
</dbReference>
<dbReference type="GO" id="GO:0005829">
    <property type="term" value="C:cytosol"/>
    <property type="evidence" value="ECO:0007669"/>
    <property type="project" value="InterPro"/>
</dbReference>
<sequence>MDRTNLLVDVLGTVGLQRSRHLGPPYRSPAGVAEHRTGKPAPYAEWVENDLVRATEDGGESRTPSIVDRLGAARTGRIPFSVEFSPPRDADAEARLWRAVRTFERLGPAFVSMTYGAGGSTRDRTVRVTGDLAEETTLLPVAHLTAVGHSIDEIRAMVGAYADRGITNILALRGDPPGNPLGEWEKHPDGLEHADELVRLVRDLGDFHVGVASFPEGHHRSPDLDHDTRYLVRKLRAGAEYSITQMFFDVEHYLRLRDRVEACDPEQAAKPIIPEIMPITSLRSARRSLELSGSKLPPSLEERLVRAAGDGPEEDRAAVREVGIEVATEMCERLIAEGAPCLHFITLNFARATSEVLTRLGIEVRSTVPAGQPV</sequence>
<evidence type="ECO:0000256" key="6">
    <source>
        <dbReference type="ARBA" id="ARBA00022827"/>
    </source>
</evidence>
<dbReference type="PANTHER" id="PTHR45754:SF3">
    <property type="entry name" value="METHYLENETETRAHYDROFOLATE REDUCTASE (NADPH)"/>
    <property type="match status" value="1"/>
</dbReference>
<dbReference type="InterPro" id="IPR029041">
    <property type="entry name" value="FAD-linked_oxidoreductase-like"/>
</dbReference>
<evidence type="ECO:0000256" key="7">
    <source>
        <dbReference type="ARBA" id="ARBA00023002"/>
    </source>
</evidence>
<dbReference type="Gene3D" id="3.20.20.220">
    <property type="match status" value="1"/>
</dbReference>
<evidence type="ECO:0000256" key="2">
    <source>
        <dbReference type="ARBA" id="ARBA00004777"/>
    </source>
</evidence>
<organism evidence="13 14">
    <name type="scientific">Rhodococcus coprophilus</name>
    <dbReference type="NCBI Taxonomy" id="38310"/>
    <lineage>
        <taxon>Bacteria</taxon>
        <taxon>Bacillati</taxon>
        <taxon>Actinomycetota</taxon>
        <taxon>Actinomycetes</taxon>
        <taxon>Mycobacteriales</taxon>
        <taxon>Nocardiaceae</taxon>
        <taxon>Rhodococcus</taxon>
    </lineage>
</organism>
<gene>
    <name evidence="13" type="primary">metF</name>
    <name evidence="13" type="ORF">NCTC10994_00033</name>
</gene>
<evidence type="ECO:0000256" key="10">
    <source>
        <dbReference type="ARBA" id="ARBA00034478"/>
    </source>
</evidence>
<dbReference type="Pfam" id="PF02219">
    <property type="entry name" value="MTHFR"/>
    <property type="match status" value="1"/>
</dbReference>
<protein>
    <recommendedName>
        <fullName evidence="12">Methylenetetrahydrofolate reductase</fullName>
        <ecNumber evidence="12">1.5.1.54</ecNumber>
    </recommendedName>
</protein>
<dbReference type="EMBL" id="LS483468">
    <property type="protein sequence ID" value="SQI28289.1"/>
    <property type="molecule type" value="Genomic_DNA"/>
</dbReference>
<keyword evidence="14" id="KW-1185">Reference proteome</keyword>
<dbReference type="AlphaFoldDB" id="A0A2X4TPM8"/>
<dbReference type="InterPro" id="IPR004620">
    <property type="entry name" value="MTHF_reductase_bac"/>
</dbReference>
<evidence type="ECO:0000256" key="3">
    <source>
        <dbReference type="ARBA" id="ARBA00006743"/>
    </source>
</evidence>
<evidence type="ECO:0000313" key="13">
    <source>
        <dbReference type="EMBL" id="SQI28289.1"/>
    </source>
</evidence>
<dbReference type="PANTHER" id="PTHR45754">
    <property type="entry name" value="METHYLENETETRAHYDROFOLATE REDUCTASE"/>
    <property type="match status" value="1"/>
</dbReference>
<name>A0A2X4TPM8_9NOCA</name>
<keyword evidence="9" id="KW-0486">Methionine biosynthesis</keyword>
<dbReference type="GO" id="GO:0106312">
    <property type="term" value="F:methylenetetrahydrofolate reductase (NADH) activity"/>
    <property type="evidence" value="ECO:0007669"/>
    <property type="project" value="UniProtKB-EC"/>
</dbReference>
<comment type="cofactor">
    <cofactor evidence="1 12">
        <name>FAD</name>
        <dbReference type="ChEBI" id="CHEBI:57692"/>
    </cofactor>
</comment>
<dbReference type="InterPro" id="IPR003171">
    <property type="entry name" value="Mehydrof_redctse-like"/>
</dbReference>
<evidence type="ECO:0000256" key="12">
    <source>
        <dbReference type="RuleBase" id="RU003862"/>
    </source>
</evidence>
<reference evidence="13 14" key="1">
    <citation type="submission" date="2018-06" db="EMBL/GenBank/DDBJ databases">
        <authorList>
            <consortium name="Pathogen Informatics"/>
            <person name="Doyle S."/>
        </authorList>
    </citation>
    <scope>NUCLEOTIDE SEQUENCE [LARGE SCALE GENOMIC DNA]</scope>
    <source>
        <strain evidence="13 14">NCTC10994</strain>
    </source>
</reference>
<dbReference type="GO" id="GO:0009086">
    <property type="term" value="P:methionine biosynthetic process"/>
    <property type="evidence" value="ECO:0007669"/>
    <property type="project" value="UniProtKB-KW"/>
</dbReference>
<dbReference type="Proteomes" id="UP000249091">
    <property type="component" value="Chromosome 1"/>
</dbReference>
<dbReference type="KEGG" id="rcr:NCTC10994_00033"/>
<keyword evidence="6 12" id="KW-0274">FAD</keyword>
<accession>A0A2X4TPM8</accession>
<comment type="catalytic activity">
    <reaction evidence="11">
        <text>(6S)-5-methyl-5,6,7,8-tetrahydrofolate + NAD(+) = (6R)-5,10-methylene-5,6,7,8-tetrahydrofolate + NADH + H(+)</text>
        <dbReference type="Rhea" id="RHEA:19821"/>
        <dbReference type="ChEBI" id="CHEBI:15378"/>
        <dbReference type="ChEBI" id="CHEBI:15636"/>
        <dbReference type="ChEBI" id="CHEBI:18608"/>
        <dbReference type="ChEBI" id="CHEBI:57540"/>
        <dbReference type="ChEBI" id="CHEBI:57945"/>
        <dbReference type="EC" id="1.5.1.54"/>
    </reaction>
    <physiologicalReaction direction="right-to-left" evidence="11">
        <dbReference type="Rhea" id="RHEA:19823"/>
    </physiologicalReaction>
</comment>
<proteinExistence type="inferred from homology"/>
<evidence type="ECO:0000256" key="1">
    <source>
        <dbReference type="ARBA" id="ARBA00001974"/>
    </source>
</evidence>
<comment type="pathway">
    <text evidence="2 12">One-carbon metabolism; tetrahydrofolate interconversion.</text>
</comment>
<evidence type="ECO:0000256" key="8">
    <source>
        <dbReference type="ARBA" id="ARBA00023027"/>
    </source>
</evidence>
<evidence type="ECO:0000313" key="14">
    <source>
        <dbReference type="Proteomes" id="UP000249091"/>
    </source>
</evidence>
<comment type="similarity">
    <text evidence="3 12">Belongs to the methylenetetrahydrofolate reductase family.</text>
</comment>
<dbReference type="STRING" id="1219011.GCA_001895045_01120"/>
<dbReference type="GO" id="GO:0071949">
    <property type="term" value="F:FAD binding"/>
    <property type="evidence" value="ECO:0007669"/>
    <property type="project" value="TreeGrafter"/>
</dbReference>
<evidence type="ECO:0000256" key="4">
    <source>
        <dbReference type="ARBA" id="ARBA00022605"/>
    </source>
</evidence>
<evidence type="ECO:0000256" key="5">
    <source>
        <dbReference type="ARBA" id="ARBA00022630"/>
    </source>
</evidence>
<evidence type="ECO:0000256" key="9">
    <source>
        <dbReference type="ARBA" id="ARBA00023167"/>
    </source>
</evidence>
<dbReference type="GO" id="GO:0035999">
    <property type="term" value="P:tetrahydrofolate interconversion"/>
    <property type="evidence" value="ECO:0007669"/>
    <property type="project" value="UniProtKB-UniPathway"/>
</dbReference>
<keyword evidence="7 12" id="KW-0560">Oxidoreductase</keyword>